<name>C4IZ63_MAIZE</name>
<protein>
    <submittedName>
        <fullName evidence="1">Uncharacterized protein</fullName>
    </submittedName>
</protein>
<organism evidence="1">
    <name type="scientific">Zea mays</name>
    <name type="common">Maize</name>
    <dbReference type="NCBI Taxonomy" id="4577"/>
    <lineage>
        <taxon>Eukaryota</taxon>
        <taxon>Viridiplantae</taxon>
        <taxon>Streptophyta</taxon>
        <taxon>Embryophyta</taxon>
        <taxon>Tracheophyta</taxon>
        <taxon>Spermatophyta</taxon>
        <taxon>Magnoliopsida</taxon>
        <taxon>Liliopsida</taxon>
        <taxon>Poales</taxon>
        <taxon>Poaceae</taxon>
        <taxon>PACMAD clade</taxon>
        <taxon>Panicoideae</taxon>
        <taxon>Andropogonodae</taxon>
        <taxon>Andropogoneae</taxon>
        <taxon>Tripsacinae</taxon>
        <taxon>Zea</taxon>
    </lineage>
</organism>
<dbReference type="AlphaFoldDB" id="C4IZ63"/>
<reference evidence="1" key="1">
    <citation type="journal article" date="2009" name="PLoS Genet.">
        <title>Sequencing, mapping, and analysis of 27,455 maize full-length cDNAs.</title>
        <authorList>
            <person name="Soderlund C."/>
            <person name="Descour A."/>
            <person name="Kudrna D."/>
            <person name="Bomhoff M."/>
            <person name="Boyd L."/>
            <person name="Currie J."/>
            <person name="Angelova A."/>
            <person name="Collura K."/>
            <person name="Wissotski M."/>
            <person name="Ashley E."/>
            <person name="Morrow D."/>
            <person name="Fernandes J."/>
            <person name="Walbot V."/>
            <person name="Yu Y."/>
        </authorList>
    </citation>
    <scope>NUCLEOTIDE SEQUENCE</scope>
    <source>
        <strain evidence="1">B73</strain>
    </source>
</reference>
<evidence type="ECO:0000313" key="1">
    <source>
        <dbReference type="EMBL" id="ACR34213.1"/>
    </source>
</evidence>
<reference evidence="1" key="2">
    <citation type="submission" date="2012-06" db="EMBL/GenBank/DDBJ databases">
        <authorList>
            <person name="Yu Y."/>
            <person name="Currie J."/>
            <person name="Lomeli R."/>
            <person name="Angelova A."/>
            <person name="Collura K."/>
            <person name="Wissotski M."/>
            <person name="Campos D."/>
            <person name="Kudrna D."/>
            <person name="Golser W."/>
            <person name="Ashely E."/>
            <person name="Descour A."/>
            <person name="Fernandes J."/>
            <person name="Soderlund C."/>
            <person name="Walbot V."/>
        </authorList>
    </citation>
    <scope>NUCLEOTIDE SEQUENCE</scope>
    <source>
        <strain evidence="1">B73</strain>
    </source>
</reference>
<proteinExistence type="evidence at transcript level"/>
<accession>C4IZ63</accession>
<dbReference type="EMBL" id="BT083860">
    <property type="protein sequence ID" value="ACR34213.1"/>
    <property type="molecule type" value="mRNA"/>
</dbReference>
<sequence>MIAYITVVRRRNNILKLLSSENVNANKVALGMPMLPSLGSGDLNNLKQERILNCLDMFRQHVRCRTTTWE</sequence>